<evidence type="ECO:0000313" key="2">
    <source>
        <dbReference type="EMBL" id="KAF2587941.1"/>
    </source>
</evidence>
<comment type="caution">
    <text evidence="2">The sequence shown here is derived from an EMBL/GenBank/DDBJ whole genome shotgun (WGS) entry which is preliminary data.</text>
</comment>
<feature type="compositionally biased region" description="Basic and acidic residues" evidence="1">
    <location>
        <begin position="50"/>
        <end position="64"/>
    </location>
</feature>
<reference evidence="2" key="1">
    <citation type="submission" date="2019-12" db="EMBL/GenBank/DDBJ databases">
        <title>Genome sequencing and annotation of Brassica cretica.</title>
        <authorList>
            <person name="Studholme D.J."/>
            <person name="Sarris P.F."/>
        </authorList>
    </citation>
    <scope>NUCLEOTIDE SEQUENCE</scope>
    <source>
        <strain evidence="2">PFS-102/07</strain>
        <tissue evidence="2">Leaf</tissue>
    </source>
</reference>
<dbReference type="InterPro" id="IPR012881">
    <property type="entry name" value="DUF1685"/>
</dbReference>
<evidence type="ECO:0000256" key="1">
    <source>
        <dbReference type="SAM" id="MobiDB-lite"/>
    </source>
</evidence>
<accession>A0A8S9K184</accession>
<dbReference type="EMBL" id="QGKY02000190">
    <property type="protein sequence ID" value="KAF2587941.1"/>
    <property type="molecule type" value="Genomic_DNA"/>
</dbReference>
<organism evidence="2">
    <name type="scientific">Brassica cretica</name>
    <name type="common">Mustard</name>
    <dbReference type="NCBI Taxonomy" id="69181"/>
    <lineage>
        <taxon>Eukaryota</taxon>
        <taxon>Viridiplantae</taxon>
        <taxon>Streptophyta</taxon>
        <taxon>Embryophyta</taxon>
        <taxon>Tracheophyta</taxon>
        <taxon>Spermatophyta</taxon>
        <taxon>Magnoliopsida</taxon>
        <taxon>eudicotyledons</taxon>
        <taxon>Gunneridae</taxon>
        <taxon>Pentapetalae</taxon>
        <taxon>rosids</taxon>
        <taxon>malvids</taxon>
        <taxon>Brassicales</taxon>
        <taxon>Brassicaceae</taxon>
        <taxon>Brassiceae</taxon>
        <taxon>Brassica</taxon>
    </lineage>
</organism>
<dbReference type="AlphaFoldDB" id="A0A8S9K184"/>
<feature type="region of interest" description="Disordered" evidence="1">
    <location>
        <begin position="1"/>
        <end position="71"/>
    </location>
</feature>
<sequence length="239" mass="26930">MTFHLFTKKPTIEPETRRPPPHTPSSGVVRRLHVPPSTSLSKQHSWSPDLIREEAWSKRRDTSRNRRRGKSLTDDDLDELKASIELGFGFGFGSPEVTDPRLSNTLPALELYYAVQKSYNDAEAWSKRRDTSRNRRRGKSLTDDDLDELKASIELGFGFGSPEVTDPRLSNTLPALELYYAVQKSYNDAVSNKSSSSLSEGDTSPSTLYRTSDDPQTVKTKLKQWARVVACTVNQSPPR</sequence>
<protein>
    <submittedName>
        <fullName evidence="2">Uncharacterized protein</fullName>
    </submittedName>
</protein>
<gene>
    <name evidence="2" type="ORF">F2Q70_00040615</name>
</gene>
<dbReference type="PANTHER" id="PTHR31865">
    <property type="entry name" value="OSJNBA0071G03.3 PROTEIN"/>
    <property type="match status" value="1"/>
</dbReference>
<dbReference type="Pfam" id="PF07939">
    <property type="entry name" value="DUF1685"/>
    <property type="match status" value="2"/>
</dbReference>
<name>A0A8S9K184_BRACR</name>
<proteinExistence type="predicted"/>
<dbReference type="PANTHER" id="PTHR31865:SF1">
    <property type="entry name" value="INSERTASE, PUTATIVE (DUF1685)-RELATED"/>
    <property type="match status" value="1"/>
</dbReference>
<feature type="compositionally biased region" description="Polar residues" evidence="1">
    <location>
        <begin position="36"/>
        <end position="46"/>
    </location>
</feature>
<feature type="region of interest" description="Disordered" evidence="1">
    <location>
        <begin position="191"/>
        <end position="216"/>
    </location>
</feature>